<evidence type="ECO:0000313" key="2">
    <source>
        <dbReference type="EMBL" id="RLN29943.1"/>
    </source>
</evidence>
<name>A0A3L6SZY1_PANMI</name>
<dbReference type="STRING" id="4540.A0A3L6SZY1"/>
<sequence length="477" mass="51313">MPGLGEPSSSRICRSTTLVKLQQFTGAGAVPCAQTREKFPVLVRVTAAAAAPEESSVVGVDIVAVLDVGGGMSGAKLQRIKDAMKVVVNKLGPDERLSIVSFDTDVRRLTELTGMSDQGRIAARNVINGLSTNGGANTGPRAASPALDEGGQILRERRHDEKSNPVGCIVFLSDATSQYTPWPSGADHDPKAMKHIADKTSGTYSFANNDLGKVKDACALFTSVPATSVEITLRAHEGALISSDEKIGSDDGGRSAAIRIDNMYAGEKKNFIVYLALQTTKEVKQKLLTIGGRYLNLSDSKYLADTDVSVMRPEEQFSKTGQAALNVPHGAEVAARTKNLADTGVSVMRPEEKYSKVPHYWAEVVAGIKLFFMGISSLVPQPSTATTQAITSKLQQIWQHFCKSTEGKFKNAPQTLENFNQNMTKGINKCGEGHGCGRDTSRESALVAKILDIIITSVQEKEMELKALLVEAQYDHK</sequence>
<gene>
    <name evidence="2" type="ORF">C2845_PM05G06930</name>
</gene>
<dbReference type="InterPro" id="IPR051266">
    <property type="entry name" value="CLCR"/>
</dbReference>
<dbReference type="OrthoDB" id="690377at2759"/>
<protein>
    <recommendedName>
        <fullName evidence="1">VWFA domain-containing protein</fullName>
    </recommendedName>
</protein>
<feature type="domain" description="VWFA" evidence="1">
    <location>
        <begin position="61"/>
        <end position="178"/>
    </location>
</feature>
<dbReference type="PANTHER" id="PTHR10579">
    <property type="entry name" value="CALCIUM-ACTIVATED CHLORIDE CHANNEL REGULATOR"/>
    <property type="match status" value="1"/>
</dbReference>
<dbReference type="EMBL" id="PQIB02000003">
    <property type="protein sequence ID" value="RLN29943.1"/>
    <property type="molecule type" value="Genomic_DNA"/>
</dbReference>
<dbReference type="Proteomes" id="UP000275267">
    <property type="component" value="Unassembled WGS sequence"/>
</dbReference>
<comment type="caution">
    <text evidence="2">The sequence shown here is derived from an EMBL/GenBank/DDBJ whole genome shotgun (WGS) entry which is preliminary data.</text>
</comment>
<keyword evidence="3" id="KW-1185">Reference proteome</keyword>
<dbReference type="InterPro" id="IPR002035">
    <property type="entry name" value="VWF_A"/>
</dbReference>
<evidence type="ECO:0000313" key="3">
    <source>
        <dbReference type="Proteomes" id="UP000275267"/>
    </source>
</evidence>
<dbReference type="AlphaFoldDB" id="A0A3L6SZY1"/>
<proteinExistence type="predicted"/>
<dbReference type="PANTHER" id="PTHR10579:SF57">
    <property type="entry name" value="OS11G0687100 PROTEIN"/>
    <property type="match status" value="1"/>
</dbReference>
<dbReference type="PROSITE" id="PS50234">
    <property type="entry name" value="VWFA"/>
    <property type="match status" value="1"/>
</dbReference>
<evidence type="ECO:0000259" key="1">
    <source>
        <dbReference type="PROSITE" id="PS50234"/>
    </source>
</evidence>
<reference evidence="3" key="1">
    <citation type="journal article" date="2019" name="Nat. Commun.">
        <title>The genome of broomcorn millet.</title>
        <authorList>
            <person name="Zou C."/>
            <person name="Miki D."/>
            <person name="Li D."/>
            <person name="Tang Q."/>
            <person name="Xiao L."/>
            <person name="Rajput S."/>
            <person name="Deng P."/>
            <person name="Jia W."/>
            <person name="Huang R."/>
            <person name="Zhang M."/>
            <person name="Sun Y."/>
            <person name="Hu J."/>
            <person name="Fu X."/>
            <person name="Schnable P.S."/>
            <person name="Li F."/>
            <person name="Zhang H."/>
            <person name="Feng B."/>
            <person name="Zhu X."/>
            <person name="Liu R."/>
            <person name="Schnable J.C."/>
            <person name="Zhu J.-K."/>
            <person name="Zhang H."/>
        </authorList>
    </citation>
    <scope>NUCLEOTIDE SEQUENCE [LARGE SCALE GENOMIC DNA]</scope>
</reference>
<dbReference type="InterPro" id="IPR036465">
    <property type="entry name" value="vWFA_dom_sf"/>
</dbReference>
<dbReference type="SUPFAM" id="SSF53300">
    <property type="entry name" value="vWA-like"/>
    <property type="match status" value="1"/>
</dbReference>
<accession>A0A3L6SZY1</accession>
<organism evidence="2 3">
    <name type="scientific">Panicum miliaceum</name>
    <name type="common">Proso millet</name>
    <name type="synonym">Broomcorn millet</name>
    <dbReference type="NCBI Taxonomy" id="4540"/>
    <lineage>
        <taxon>Eukaryota</taxon>
        <taxon>Viridiplantae</taxon>
        <taxon>Streptophyta</taxon>
        <taxon>Embryophyta</taxon>
        <taxon>Tracheophyta</taxon>
        <taxon>Spermatophyta</taxon>
        <taxon>Magnoliopsida</taxon>
        <taxon>Liliopsida</taxon>
        <taxon>Poales</taxon>
        <taxon>Poaceae</taxon>
        <taxon>PACMAD clade</taxon>
        <taxon>Panicoideae</taxon>
        <taxon>Panicodae</taxon>
        <taxon>Paniceae</taxon>
        <taxon>Panicinae</taxon>
        <taxon>Panicum</taxon>
        <taxon>Panicum sect. Panicum</taxon>
    </lineage>
</organism>
<dbReference type="Pfam" id="PF13519">
    <property type="entry name" value="VWA_2"/>
    <property type="match status" value="1"/>
</dbReference>
<dbReference type="Gene3D" id="3.40.50.410">
    <property type="entry name" value="von Willebrand factor, type A domain"/>
    <property type="match status" value="1"/>
</dbReference>
<dbReference type="SMART" id="SM00327">
    <property type="entry name" value="VWA"/>
    <property type="match status" value="1"/>
</dbReference>